<dbReference type="SUPFAM" id="SSF51556">
    <property type="entry name" value="Metallo-dependent hydrolases"/>
    <property type="match status" value="1"/>
</dbReference>
<organism evidence="1 2">
    <name type="scientific">Podospora didyma</name>
    <dbReference type="NCBI Taxonomy" id="330526"/>
    <lineage>
        <taxon>Eukaryota</taxon>
        <taxon>Fungi</taxon>
        <taxon>Dikarya</taxon>
        <taxon>Ascomycota</taxon>
        <taxon>Pezizomycotina</taxon>
        <taxon>Sordariomycetes</taxon>
        <taxon>Sordariomycetidae</taxon>
        <taxon>Sordariales</taxon>
        <taxon>Podosporaceae</taxon>
        <taxon>Podospora</taxon>
    </lineage>
</organism>
<accession>A0AAE0K792</accession>
<evidence type="ECO:0000313" key="2">
    <source>
        <dbReference type="Proteomes" id="UP001285441"/>
    </source>
</evidence>
<dbReference type="AlphaFoldDB" id="A0AAE0K792"/>
<protein>
    <submittedName>
        <fullName evidence="1">Uncharacterized protein</fullName>
    </submittedName>
</protein>
<evidence type="ECO:0000313" key="1">
    <source>
        <dbReference type="EMBL" id="KAK3370640.1"/>
    </source>
</evidence>
<dbReference type="EMBL" id="JAULSW010000009">
    <property type="protein sequence ID" value="KAK3370640.1"/>
    <property type="molecule type" value="Genomic_DNA"/>
</dbReference>
<dbReference type="Gene3D" id="3.20.20.140">
    <property type="entry name" value="Metal-dependent hydrolases"/>
    <property type="match status" value="1"/>
</dbReference>
<dbReference type="Proteomes" id="UP001285441">
    <property type="component" value="Unassembled WGS sequence"/>
</dbReference>
<proteinExistence type="predicted"/>
<gene>
    <name evidence="1" type="ORF">B0H63DRAFT_454794</name>
</gene>
<keyword evidence="2" id="KW-1185">Reference proteome</keyword>
<dbReference type="InterPro" id="IPR032466">
    <property type="entry name" value="Metal_Hydrolase"/>
</dbReference>
<reference evidence="1" key="1">
    <citation type="journal article" date="2023" name="Mol. Phylogenet. Evol.">
        <title>Genome-scale phylogeny and comparative genomics of the fungal order Sordariales.</title>
        <authorList>
            <person name="Hensen N."/>
            <person name="Bonometti L."/>
            <person name="Westerberg I."/>
            <person name="Brannstrom I.O."/>
            <person name="Guillou S."/>
            <person name="Cros-Aarteil S."/>
            <person name="Calhoun S."/>
            <person name="Haridas S."/>
            <person name="Kuo A."/>
            <person name="Mondo S."/>
            <person name="Pangilinan J."/>
            <person name="Riley R."/>
            <person name="LaButti K."/>
            <person name="Andreopoulos B."/>
            <person name="Lipzen A."/>
            <person name="Chen C."/>
            <person name="Yan M."/>
            <person name="Daum C."/>
            <person name="Ng V."/>
            <person name="Clum A."/>
            <person name="Steindorff A."/>
            <person name="Ohm R.A."/>
            <person name="Martin F."/>
            <person name="Silar P."/>
            <person name="Natvig D.O."/>
            <person name="Lalanne C."/>
            <person name="Gautier V."/>
            <person name="Ament-Velasquez S.L."/>
            <person name="Kruys A."/>
            <person name="Hutchinson M.I."/>
            <person name="Powell A.J."/>
            <person name="Barry K."/>
            <person name="Miller A.N."/>
            <person name="Grigoriev I.V."/>
            <person name="Debuchy R."/>
            <person name="Gladieux P."/>
            <person name="Hiltunen Thoren M."/>
            <person name="Johannesson H."/>
        </authorList>
    </citation>
    <scope>NUCLEOTIDE SEQUENCE</scope>
    <source>
        <strain evidence="1">CBS 232.78</strain>
    </source>
</reference>
<reference evidence="1" key="2">
    <citation type="submission" date="2023-06" db="EMBL/GenBank/DDBJ databases">
        <authorList>
            <consortium name="Lawrence Berkeley National Laboratory"/>
            <person name="Haridas S."/>
            <person name="Hensen N."/>
            <person name="Bonometti L."/>
            <person name="Westerberg I."/>
            <person name="Brannstrom I.O."/>
            <person name="Guillou S."/>
            <person name="Cros-Aarteil S."/>
            <person name="Calhoun S."/>
            <person name="Kuo A."/>
            <person name="Mondo S."/>
            <person name="Pangilinan J."/>
            <person name="Riley R."/>
            <person name="LaButti K."/>
            <person name="Andreopoulos B."/>
            <person name="Lipzen A."/>
            <person name="Chen C."/>
            <person name="Yanf M."/>
            <person name="Daum C."/>
            <person name="Ng V."/>
            <person name="Clum A."/>
            <person name="Steindorff A."/>
            <person name="Ohm R."/>
            <person name="Martin F."/>
            <person name="Silar P."/>
            <person name="Natvig D."/>
            <person name="Lalanne C."/>
            <person name="Gautier V."/>
            <person name="Ament-velasquez S.L."/>
            <person name="Kruys A."/>
            <person name="Hutchinson M.I."/>
            <person name="Powell A.J."/>
            <person name="Barry K."/>
            <person name="Miller A.N."/>
            <person name="Grigoriev I.V."/>
            <person name="Debuchy R."/>
            <person name="Gladieux P."/>
            <person name="Thoren M.H."/>
            <person name="Johannesson H."/>
        </authorList>
    </citation>
    <scope>NUCLEOTIDE SEQUENCE</scope>
    <source>
        <strain evidence="1">CBS 232.78</strain>
    </source>
</reference>
<name>A0AAE0K792_9PEZI</name>
<comment type="caution">
    <text evidence="1">The sequence shown here is derived from an EMBL/GenBank/DDBJ whole genome shotgun (WGS) entry which is preliminary data.</text>
</comment>
<sequence>MINSFGIMKITINEYNRLQKEYGGYFDSNLLDTLLLNSKPDSHGFTLARHPYIMEHMKKCGICLEVYPIPNKIPGLTPRVGGHAMYNLLANDVRYTVSSDNRTLFRLRHACMTEKEFRSVKEIWQGMWDEFL</sequence>